<protein>
    <submittedName>
        <fullName evidence="2">Non-ribosomal peptide synthetase</fullName>
    </submittedName>
</protein>
<organism evidence="2 3">
    <name type="scientific">Bacillus cereus</name>
    <dbReference type="NCBI Taxonomy" id="1396"/>
    <lineage>
        <taxon>Bacteria</taxon>
        <taxon>Bacillati</taxon>
        <taxon>Bacillota</taxon>
        <taxon>Bacilli</taxon>
        <taxon>Bacillales</taxon>
        <taxon>Bacillaceae</taxon>
        <taxon>Bacillus</taxon>
        <taxon>Bacillus cereus group</taxon>
    </lineage>
</organism>
<evidence type="ECO:0000259" key="1">
    <source>
        <dbReference type="Pfam" id="PF00501"/>
    </source>
</evidence>
<dbReference type="AlphaFoldDB" id="A0A9X9A7E0"/>
<feature type="domain" description="AMP-dependent synthetase/ligase" evidence="1">
    <location>
        <begin position="57"/>
        <end position="173"/>
    </location>
</feature>
<dbReference type="PANTHER" id="PTHR45398:SF1">
    <property type="entry name" value="ENZYME, PUTATIVE (JCVI)-RELATED"/>
    <property type="match status" value="1"/>
</dbReference>
<accession>A0A9X9A7E0</accession>
<dbReference type="PANTHER" id="PTHR45398">
    <property type="match status" value="1"/>
</dbReference>
<dbReference type="InterPro" id="IPR000873">
    <property type="entry name" value="AMP-dep_synth/lig_dom"/>
</dbReference>
<evidence type="ECO:0000313" key="3">
    <source>
        <dbReference type="Proteomes" id="UP000308444"/>
    </source>
</evidence>
<proteinExistence type="predicted"/>
<reference evidence="2 3" key="1">
    <citation type="journal article" date="2019" name="Environ. Microbiol.">
        <title>An active ?-lactamase is a part of an orchestrated cell wall stress resistance network of Bacillus subtilis and related rhizosphere species.</title>
        <authorList>
            <person name="Bucher T."/>
            <person name="Keren-Paz A."/>
            <person name="Hausser J."/>
            <person name="Olender T."/>
            <person name="Cytryn E."/>
            <person name="Kolodkin-Gal I."/>
        </authorList>
    </citation>
    <scope>NUCLEOTIDE SEQUENCE [LARGE SCALE GENOMIC DNA]</scope>
    <source>
        <strain evidence="2 3">I32</strain>
    </source>
</reference>
<dbReference type="Gene3D" id="3.40.50.980">
    <property type="match status" value="2"/>
</dbReference>
<feature type="non-terminal residue" evidence="2">
    <location>
        <position position="194"/>
    </location>
</feature>
<dbReference type="Pfam" id="PF00501">
    <property type="entry name" value="AMP-binding"/>
    <property type="match status" value="1"/>
</dbReference>
<comment type="caution">
    <text evidence="2">The sequence shown here is derived from an EMBL/GenBank/DDBJ whole genome shotgun (WGS) entry which is preliminary data.</text>
</comment>
<dbReference type="Proteomes" id="UP000308444">
    <property type="component" value="Unassembled WGS sequence"/>
</dbReference>
<gene>
    <name evidence="2" type="ORF">FC695_22020</name>
</gene>
<name>A0A9X9A7E0_BACCE</name>
<sequence length="194" mass="22210">ERFMMHFINTLEWMVANPEAKIEDVNVLSKSESTRMLNELNNTKLDFTQGKLVHQFFEDQVENKPEEIAVISNDIPYSYSYINNRANQLARILRQKGVDQETKIGIVVERSVEMIIAIFAALKSGAAYVPIDPEYPKRRMEHILEDCNPQFVLTESKYVGEIPFVGEIIDLKQENLYVGDTSNLEVTGKPNNLA</sequence>
<feature type="non-terminal residue" evidence="2">
    <location>
        <position position="1"/>
    </location>
</feature>
<evidence type="ECO:0000313" key="2">
    <source>
        <dbReference type="EMBL" id="TKJ00268.1"/>
    </source>
</evidence>
<dbReference type="EMBL" id="SZOH01001631">
    <property type="protein sequence ID" value="TKJ00268.1"/>
    <property type="molecule type" value="Genomic_DNA"/>
</dbReference>
<dbReference type="SUPFAM" id="SSF56801">
    <property type="entry name" value="Acetyl-CoA synthetase-like"/>
    <property type="match status" value="1"/>
</dbReference>